<dbReference type="AlphaFoldDB" id="A0AAV3FDQ9"/>
<reference evidence="1 2" key="1">
    <citation type="journal article" date="2012" name="PLoS ONE">
        <title>Genome Sequencing and Analysis of a Type A Clostridium perfringens Isolate from a Case of Bovine Clostridial Abomasitis.</title>
        <authorList>
            <person name="Nowell V.J."/>
            <person name="Kropinski A.M."/>
            <person name="Songer J.G."/>
            <person name="Macinnes J.I."/>
            <person name="Parreira V.R."/>
            <person name="Prescott J.F."/>
        </authorList>
    </citation>
    <scope>NUCLEOTIDE SEQUENCE [LARGE SCALE GENOMIC DNA]</scope>
    <source>
        <strain evidence="1 2">F262</strain>
    </source>
</reference>
<protein>
    <submittedName>
        <fullName evidence="1">Uncharacterized protein</fullName>
    </submittedName>
</protein>
<evidence type="ECO:0000313" key="2">
    <source>
        <dbReference type="Proteomes" id="UP000005358"/>
    </source>
</evidence>
<organism evidence="1 2">
    <name type="scientific">Clostridium perfringens F262</name>
    <dbReference type="NCBI Taxonomy" id="883064"/>
    <lineage>
        <taxon>Bacteria</taxon>
        <taxon>Bacillati</taxon>
        <taxon>Bacillota</taxon>
        <taxon>Clostridia</taxon>
        <taxon>Eubacteriales</taxon>
        <taxon>Clostridiaceae</taxon>
        <taxon>Clostridium</taxon>
    </lineage>
</organism>
<dbReference type="EMBL" id="AFES01000017">
    <property type="protein sequence ID" value="EIA17465.1"/>
    <property type="molecule type" value="Genomic_DNA"/>
</dbReference>
<gene>
    <name evidence="1" type="ORF">HA1_06467</name>
</gene>
<dbReference type="Proteomes" id="UP000005358">
    <property type="component" value="Chromosome"/>
</dbReference>
<proteinExistence type="predicted"/>
<sequence length="84" mass="9666">MDNSIKNFESKVTLFYSINTGEIKLTAGGIQDMSYFGPDAADFNYNFLVIDKDEYLLNNLDKFIVQDNKVKLKEAQINKYEIAE</sequence>
<comment type="caution">
    <text evidence="1">The sequence shown here is derived from an EMBL/GenBank/DDBJ whole genome shotgun (WGS) entry which is preliminary data.</text>
</comment>
<dbReference type="RefSeq" id="WP_003481102.1">
    <property type="nucleotide sequence ID" value="NZ_CM001477.1"/>
</dbReference>
<name>A0AAV3FDQ9_CLOPF</name>
<accession>A0AAV3FDQ9</accession>
<evidence type="ECO:0000313" key="1">
    <source>
        <dbReference type="EMBL" id="EIA17465.1"/>
    </source>
</evidence>